<dbReference type="CDD" id="cd22584">
    <property type="entry name" value="Rcat_RBR_unk"/>
    <property type="match status" value="1"/>
</dbReference>
<evidence type="ECO:0000256" key="4">
    <source>
        <dbReference type="ARBA" id="ARBA00022723"/>
    </source>
</evidence>
<dbReference type="GO" id="GO:0008270">
    <property type="term" value="F:zinc ion binding"/>
    <property type="evidence" value="ECO:0007669"/>
    <property type="project" value="UniProtKB-KW"/>
</dbReference>
<evidence type="ECO:0000256" key="9">
    <source>
        <dbReference type="SAM" id="Coils"/>
    </source>
</evidence>
<evidence type="ECO:0000256" key="1">
    <source>
        <dbReference type="ARBA" id="ARBA00001798"/>
    </source>
</evidence>
<comment type="catalytic activity">
    <reaction evidence="1">
        <text>[E2 ubiquitin-conjugating enzyme]-S-ubiquitinyl-L-cysteine + [acceptor protein]-L-lysine = [E2 ubiquitin-conjugating enzyme]-L-cysteine + [acceptor protein]-N(6)-ubiquitinyl-L-lysine.</text>
        <dbReference type="EC" id="2.3.2.31"/>
    </reaction>
</comment>
<evidence type="ECO:0000256" key="3">
    <source>
        <dbReference type="ARBA" id="ARBA00022679"/>
    </source>
</evidence>
<keyword evidence="9" id="KW-0175">Coiled coil</keyword>
<feature type="region of interest" description="Disordered" evidence="10">
    <location>
        <begin position="169"/>
        <end position="253"/>
    </location>
</feature>
<dbReference type="Pfam" id="PF01485">
    <property type="entry name" value="IBR"/>
    <property type="match status" value="1"/>
</dbReference>
<dbReference type="EMBL" id="LKEB01000052">
    <property type="protein sequence ID" value="ROW02061.1"/>
    <property type="molecule type" value="Genomic_DNA"/>
</dbReference>
<dbReference type="InterPro" id="IPR031127">
    <property type="entry name" value="E3_UB_ligase_RBR"/>
</dbReference>
<feature type="compositionally biased region" description="Low complexity" evidence="10">
    <location>
        <begin position="173"/>
        <end position="190"/>
    </location>
</feature>
<dbReference type="STRING" id="1230097.A0A423WFM5"/>
<evidence type="ECO:0000256" key="8">
    <source>
        <dbReference type="ARBA" id="ARBA00022833"/>
    </source>
</evidence>
<evidence type="ECO:0000259" key="11">
    <source>
        <dbReference type="PROSITE" id="PS51873"/>
    </source>
</evidence>
<accession>A0A423WFM5</accession>
<keyword evidence="6" id="KW-0863">Zinc-finger</keyword>
<dbReference type="Proteomes" id="UP000285146">
    <property type="component" value="Unassembled WGS sequence"/>
</dbReference>
<dbReference type="InterPro" id="IPR002867">
    <property type="entry name" value="IBR_dom"/>
</dbReference>
<dbReference type="PROSITE" id="PS51873">
    <property type="entry name" value="TRIAD"/>
    <property type="match status" value="1"/>
</dbReference>
<keyword evidence="3" id="KW-0808">Transferase</keyword>
<keyword evidence="5" id="KW-0677">Repeat</keyword>
<gene>
    <name evidence="12" type="ORF">VPNG_07653</name>
</gene>
<evidence type="ECO:0000256" key="7">
    <source>
        <dbReference type="ARBA" id="ARBA00022786"/>
    </source>
</evidence>
<evidence type="ECO:0000313" key="13">
    <source>
        <dbReference type="Proteomes" id="UP000285146"/>
    </source>
</evidence>
<dbReference type="CDD" id="cd20335">
    <property type="entry name" value="BRcat_RBR"/>
    <property type="match status" value="1"/>
</dbReference>
<dbReference type="InterPro" id="IPR044066">
    <property type="entry name" value="TRIAD_supradom"/>
</dbReference>
<evidence type="ECO:0000256" key="5">
    <source>
        <dbReference type="ARBA" id="ARBA00022737"/>
    </source>
</evidence>
<evidence type="ECO:0000256" key="6">
    <source>
        <dbReference type="ARBA" id="ARBA00022771"/>
    </source>
</evidence>
<feature type="domain" description="RING-type" evidence="11">
    <location>
        <begin position="303"/>
        <end position="503"/>
    </location>
</feature>
<feature type="region of interest" description="Disordered" evidence="10">
    <location>
        <begin position="724"/>
        <end position="748"/>
    </location>
</feature>
<protein>
    <recommendedName>
        <fullName evidence="2">RBR-type E3 ubiquitin transferase</fullName>
        <ecNumber evidence="2">2.3.2.31</ecNumber>
    </recommendedName>
</protein>
<keyword evidence="13" id="KW-1185">Reference proteome</keyword>
<evidence type="ECO:0000256" key="2">
    <source>
        <dbReference type="ARBA" id="ARBA00012251"/>
    </source>
</evidence>
<reference evidence="12 13" key="1">
    <citation type="submission" date="2015-09" db="EMBL/GenBank/DDBJ databases">
        <title>Host preference determinants of Valsa canker pathogens revealed by comparative genomics.</title>
        <authorList>
            <person name="Yin Z."/>
            <person name="Huang L."/>
        </authorList>
    </citation>
    <scope>NUCLEOTIDE SEQUENCE [LARGE SCALE GENOMIC DNA]</scope>
    <source>
        <strain evidence="12 13">SXYLt</strain>
    </source>
</reference>
<dbReference type="GO" id="GO:0016567">
    <property type="term" value="P:protein ubiquitination"/>
    <property type="evidence" value="ECO:0007669"/>
    <property type="project" value="InterPro"/>
</dbReference>
<organism evidence="12 13">
    <name type="scientific">Cytospora leucostoma</name>
    <dbReference type="NCBI Taxonomy" id="1230097"/>
    <lineage>
        <taxon>Eukaryota</taxon>
        <taxon>Fungi</taxon>
        <taxon>Dikarya</taxon>
        <taxon>Ascomycota</taxon>
        <taxon>Pezizomycotina</taxon>
        <taxon>Sordariomycetes</taxon>
        <taxon>Sordariomycetidae</taxon>
        <taxon>Diaporthales</taxon>
        <taxon>Cytosporaceae</taxon>
        <taxon>Cytospora</taxon>
    </lineage>
</organism>
<dbReference type="SUPFAM" id="SSF57850">
    <property type="entry name" value="RING/U-box"/>
    <property type="match status" value="1"/>
</dbReference>
<evidence type="ECO:0000313" key="12">
    <source>
        <dbReference type="EMBL" id="ROW02061.1"/>
    </source>
</evidence>
<name>A0A423WFM5_9PEZI</name>
<dbReference type="PANTHER" id="PTHR11685">
    <property type="entry name" value="RBR FAMILY RING FINGER AND IBR DOMAIN-CONTAINING"/>
    <property type="match status" value="1"/>
</dbReference>
<dbReference type="OrthoDB" id="9977870at2759"/>
<dbReference type="InParanoid" id="A0A423WFM5"/>
<evidence type="ECO:0000256" key="10">
    <source>
        <dbReference type="SAM" id="MobiDB-lite"/>
    </source>
</evidence>
<comment type="caution">
    <text evidence="12">The sequence shown here is derived from an EMBL/GenBank/DDBJ whole genome shotgun (WGS) entry which is preliminary data.</text>
</comment>
<dbReference type="Gene3D" id="1.20.120.1750">
    <property type="match status" value="1"/>
</dbReference>
<proteinExistence type="predicted"/>
<feature type="coiled-coil region" evidence="9">
    <location>
        <begin position="489"/>
        <end position="558"/>
    </location>
</feature>
<keyword evidence="8" id="KW-0862">Zinc</keyword>
<dbReference type="EC" id="2.3.2.31" evidence="2"/>
<dbReference type="GO" id="GO:0061630">
    <property type="term" value="F:ubiquitin protein ligase activity"/>
    <property type="evidence" value="ECO:0007669"/>
    <property type="project" value="UniProtKB-EC"/>
</dbReference>
<keyword evidence="7" id="KW-0833">Ubl conjugation pathway</keyword>
<keyword evidence="4" id="KW-0479">Metal-binding</keyword>
<sequence>MAKHVLVLPPRWVHFYHPHGRSTAGDISHDPEPPDTYFYAHPFERDLSACPTTVSNGQQSVGGSIAKSDNPRVVLQNLGIDGALPEDDQVDLTKYGLPEALTKLDQELPEILDITINASVDHIISQVTAESELRLNVQENEKRTVQEDVKQVDKKVGWAMDKGKAVERIPVVSTSSDGSYTSSEPSGPRLLPTPPPTGATASLPSTVMASPGTKSDFEFPSETRTAPDDPTTARTGQRRVSSSSSSPITPKKRNLLRSVFGRLSDGDPCMGLLRHHSTGDLKQHSDLMTRLKKTKMILTLNQENRKCISCFDEFAPRDVVKLRCHNYCKPCFRRLVTNALETEAQWPPKCCLNPISHKICLKNISGALSVQYIQKRLEFTTPIHARYYCPIPDCGLFVHADNDNTPFRRAKCKKGHLTCMDCREAAHNDVAQCVKNQDMDLVQRLANEEGWRRCHRCHTMIEHKSSCRHIRCRCGAQFCMVCGAPWWTCDCTERQLQDMKQKAEKSQERRRLQEEQERRDVKELQRALSIVAETETEAEEKMERIRAAREARRKAEAIRSYTELSVLLGKVNAFQKAILEGQHERDRLALLAQIQSANDPSQETLENISDERAKLRAVGDASGQEDGESKDNWPQYRDEQLKQFRWAIEDEQAIEEEHMQAKASRILGSFSVQKRELEIKMRSELRWYELVVAERTRILEGLKVSELEDEIIGEDDDRWEAFEVKEDGEAGPSRQGQFGSSKKSKKTT</sequence>
<dbReference type="AlphaFoldDB" id="A0A423WFM5"/>